<feature type="compositionally biased region" description="Basic residues" evidence="1">
    <location>
        <begin position="161"/>
        <end position="178"/>
    </location>
</feature>
<evidence type="ECO:0000313" key="4">
    <source>
        <dbReference type="Proteomes" id="UP000789595"/>
    </source>
</evidence>
<comment type="caution">
    <text evidence="3">The sequence shown here is derived from an EMBL/GenBank/DDBJ whole genome shotgun (WGS) entry which is preliminary data.</text>
</comment>
<dbReference type="Proteomes" id="UP000789595">
    <property type="component" value="Unassembled WGS sequence"/>
</dbReference>
<name>A0A8J2SA72_9STRA</name>
<feature type="compositionally biased region" description="Polar residues" evidence="1">
    <location>
        <begin position="41"/>
        <end position="55"/>
    </location>
</feature>
<gene>
    <name evidence="3" type="ORF">PECAL_2P17840</name>
</gene>
<feature type="compositionally biased region" description="Basic residues" evidence="1">
    <location>
        <begin position="118"/>
        <end position="132"/>
    </location>
</feature>
<dbReference type="AlphaFoldDB" id="A0A8J2SA72"/>
<keyword evidence="4" id="KW-1185">Reference proteome</keyword>
<feature type="compositionally biased region" description="Acidic residues" evidence="1">
    <location>
        <begin position="140"/>
        <end position="157"/>
    </location>
</feature>
<organism evidence="3 4">
    <name type="scientific">Pelagomonas calceolata</name>
    <dbReference type="NCBI Taxonomy" id="35677"/>
    <lineage>
        <taxon>Eukaryota</taxon>
        <taxon>Sar</taxon>
        <taxon>Stramenopiles</taxon>
        <taxon>Ochrophyta</taxon>
        <taxon>Pelagophyceae</taxon>
        <taxon>Pelagomonadales</taxon>
        <taxon>Pelagomonadaceae</taxon>
        <taxon>Pelagomonas</taxon>
    </lineage>
</organism>
<evidence type="ECO:0000256" key="1">
    <source>
        <dbReference type="SAM" id="MobiDB-lite"/>
    </source>
</evidence>
<feature type="region of interest" description="Disordered" evidence="1">
    <location>
        <begin position="1"/>
        <end position="267"/>
    </location>
</feature>
<dbReference type="InterPro" id="IPR043764">
    <property type="entry name" value="DUF5710"/>
</dbReference>
<feature type="domain" description="DUF5710" evidence="2">
    <location>
        <begin position="574"/>
        <end position="613"/>
    </location>
</feature>
<feature type="compositionally biased region" description="Basic and acidic residues" evidence="1">
    <location>
        <begin position="20"/>
        <end position="29"/>
    </location>
</feature>
<feature type="region of interest" description="Disordered" evidence="1">
    <location>
        <begin position="536"/>
        <end position="575"/>
    </location>
</feature>
<evidence type="ECO:0000259" key="2">
    <source>
        <dbReference type="Pfam" id="PF18974"/>
    </source>
</evidence>
<accession>A0A8J2SA72</accession>
<sequence>MDGLSSDDDEVQFTGTLDADAARERDRAAAEASGNAFDLCSQESTPAQGQDTDTSYMAYFAGRRGSTAAAAAAEPDTGEDASPFVGGGGEAAPPLSPRRQPSPDDEDDSDEAAPPPRTPKRGKRRRSGRRRSGYGSDDGFVVDDDDPVAASDDDEDDAARHRTPSRKKKTKRRPRKEKSHGYEKDDFIASSDDEAEAAPPPAPRKKKRRRQPRDEADDDDDVRRNLAGDFSDDDDEAVAAAEARRRAAGEDGDPEEEFDFGGGAKAAEGAAGGRFAVGDEVEAQCPGWGETWYDATIERVLARKYEVRWTGADRDKCNVVDPEMVRARTVFVDAENVRARTGSGASSDASADADADSSAAESEDDADRPRELRGRELMTCACCRWRGKPKYGSSENGFRDGYCQPVDNFSRAVRRGDYGKYMTEPFCLEEHASQQTDYVNRVLRPKVTQDDGGQASCDDDDDDSAGVGAADDGGSYRDGDGSNDGDSSGDGDVEARVRAMPTKDLKAVLAARGVSTVGMVEKSELVAAYVKLLRAGGGDSDSDGAEEVQEAPQEQEEEEEEEDDDEEYAEATPLGVSYEKRETVKALGAWWNAATRNWMAPEGGDRKKFAPWVRVTGSKRYLCHPFSKNEEVKREVGARFDGSRRKWYIPEECLCARNLDYCRSRGWLA</sequence>
<reference evidence="3" key="1">
    <citation type="submission" date="2021-11" db="EMBL/GenBank/DDBJ databases">
        <authorList>
            <consortium name="Genoscope - CEA"/>
            <person name="William W."/>
        </authorList>
    </citation>
    <scope>NUCLEOTIDE SEQUENCE</scope>
</reference>
<dbReference type="Pfam" id="PF18974">
    <property type="entry name" value="DUF5710"/>
    <property type="match status" value="1"/>
</dbReference>
<feature type="compositionally biased region" description="Acidic residues" evidence="1">
    <location>
        <begin position="1"/>
        <end position="11"/>
    </location>
</feature>
<proteinExistence type="predicted"/>
<evidence type="ECO:0000313" key="3">
    <source>
        <dbReference type="EMBL" id="CAH0368708.1"/>
    </source>
</evidence>
<protein>
    <recommendedName>
        <fullName evidence="2">DUF5710 domain-containing protein</fullName>
    </recommendedName>
</protein>
<feature type="region of interest" description="Disordered" evidence="1">
    <location>
        <begin position="448"/>
        <end position="493"/>
    </location>
</feature>
<dbReference type="EMBL" id="CAKKNE010000002">
    <property type="protein sequence ID" value="CAH0368708.1"/>
    <property type="molecule type" value="Genomic_DNA"/>
</dbReference>
<feature type="region of interest" description="Disordered" evidence="1">
    <location>
        <begin position="338"/>
        <end position="370"/>
    </location>
</feature>
<feature type="compositionally biased region" description="Acidic residues" evidence="1">
    <location>
        <begin position="481"/>
        <end position="492"/>
    </location>
</feature>
<feature type="compositionally biased region" description="Acidic residues" evidence="1">
    <location>
        <begin position="351"/>
        <end position="366"/>
    </location>
</feature>
<feature type="compositionally biased region" description="Acidic residues" evidence="1">
    <location>
        <begin position="540"/>
        <end position="569"/>
    </location>
</feature>
<feature type="compositionally biased region" description="Acidic residues" evidence="1">
    <location>
        <begin position="250"/>
        <end position="259"/>
    </location>
</feature>